<evidence type="ECO:0000256" key="8">
    <source>
        <dbReference type="ARBA" id="ARBA00022741"/>
    </source>
</evidence>
<evidence type="ECO:0000313" key="14">
    <source>
        <dbReference type="Proteomes" id="UP000053342"/>
    </source>
</evidence>
<evidence type="ECO:0000256" key="10">
    <source>
        <dbReference type="ARBA" id="ARBA00022989"/>
    </source>
</evidence>
<sequence>MVRLTPLRSLCVSLVICLLLTFPLISKILDRQRGYDLLDPQFKSDRQPLSDDVPYGIKCSPFAAGVMDKVTIVLKMGAGEVSTRLPAYLNRLGRCGQDILLFSDRQHRYDALEIHDALANLDPKYRHDNPDFEMYDQYNDDASQQQRVHDNDGKEKSRKGWRLDKYKFLPMMEFTRHLRPKSHWFVFIELDTYVNWDNMHRFLVRFDPATPYYFGSPVWPHKKPIFAHGGTGFVLSSAALDKLVAHGSKFVGRSKKDRSSYLPGTHLFGKDMQHECCGDEVLAGVLKESGVTLRGYWPMFNGEKPTTARFGREQWCEAILTLHHLDTEDFLELQRWEQTTTSSRRDRSKPLTFEELFFGLVEPLIRDRREDWTNMSEDVVYDEDDKNRAGKSYEACLKACTANERCIQFEHFGHTCRLSYDIRLGHRQLPNGGKRWTSGWLMERIHDFKASHSPCNGAHIVHANP</sequence>
<keyword evidence="9" id="KW-0735">Signal-anchor</keyword>
<evidence type="ECO:0000256" key="7">
    <source>
        <dbReference type="ARBA" id="ARBA00022692"/>
    </source>
</evidence>
<keyword evidence="11" id="KW-0472">Membrane</keyword>
<evidence type="ECO:0000256" key="4">
    <source>
        <dbReference type="ARBA" id="ARBA00012557"/>
    </source>
</evidence>
<evidence type="ECO:0000256" key="6">
    <source>
        <dbReference type="ARBA" id="ARBA00022679"/>
    </source>
</evidence>
<keyword evidence="14" id="KW-1185">Reference proteome</keyword>
<dbReference type="GeneID" id="27354737"/>
<feature type="domain" description="Fringe-like glycosyltransferase" evidence="12">
    <location>
        <begin position="149"/>
        <end position="255"/>
    </location>
</feature>
<dbReference type="GO" id="GO:0016263">
    <property type="term" value="F:glycoprotein-N-acetylgalactosamine 3-beta-galactosyltransferase activity"/>
    <property type="evidence" value="ECO:0007669"/>
    <property type="project" value="UniProtKB-EC"/>
</dbReference>
<dbReference type="HOGENOM" id="CLU_022549_0_0_1"/>
<dbReference type="InterPro" id="IPR003378">
    <property type="entry name" value="Fringe-like_glycosylTrfase"/>
</dbReference>
<keyword evidence="7" id="KW-0812">Transmembrane</keyword>
<gene>
    <name evidence="13" type="ORF">PV06_02663</name>
</gene>
<dbReference type="InterPro" id="IPR026050">
    <property type="entry name" value="C1GALT1/C1GALT1_chp1"/>
</dbReference>
<dbReference type="Proteomes" id="UP000053342">
    <property type="component" value="Unassembled WGS sequence"/>
</dbReference>
<keyword evidence="8" id="KW-0547">Nucleotide-binding</keyword>
<dbReference type="AlphaFoldDB" id="A0A0D2B4A0"/>
<dbReference type="EMBL" id="KN847333">
    <property type="protein sequence ID" value="KIW47051.1"/>
    <property type="molecule type" value="Genomic_DNA"/>
</dbReference>
<comment type="similarity">
    <text evidence="3">Belongs to the glycosyltransferase 31 family. Beta3-Gal-T subfamily.</text>
</comment>
<keyword evidence="5" id="KW-0328">Glycosyltransferase</keyword>
<evidence type="ECO:0000259" key="12">
    <source>
        <dbReference type="Pfam" id="PF02434"/>
    </source>
</evidence>
<evidence type="ECO:0000256" key="3">
    <source>
        <dbReference type="ARBA" id="ARBA00006462"/>
    </source>
</evidence>
<dbReference type="VEuPathDB" id="FungiDB:PV06_02663"/>
<comment type="subcellular location">
    <subcellularLocation>
        <location evidence="1">Membrane</location>
        <topology evidence="1">Single-pass type II membrane protein</topology>
    </subcellularLocation>
</comment>
<dbReference type="PANTHER" id="PTHR23033:SF43">
    <property type="entry name" value="APPLE DOMAIN-CONTAINING PROTEIN"/>
    <property type="match status" value="1"/>
</dbReference>
<dbReference type="RefSeq" id="XP_016267267.1">
    <property type="nucleotide sequence ID" value="XM_016403370.1"/>
</dbReference>
<evidence type="ECO:0000256" key="5">
    <source>
        <dbReference type="ARBA" id="ARBA00022676"/>
    </source>
</evidence>
<keyword evidence="6" id="KW-0808">Transferase</keyword>
<evidence type="ECO:0000256" key="1">
    <source>
        <dbReference type="ARBA" id="ARBA00004606"/>
    </source>
</evidence>
<dbReference type="EC" id="2.4.1.122" evidence="4"/>
<evidence type="ECO:0000313" key="13">
    <source>
        <dbReference type="EMBL" id="KIW47051.1"/>
    </source>
</evidence>
<evidence type="ECO:0000256" key="2">
    <source>
        <dbReference type="ARBA" id="ARBA00004922"/>
    </source>
</evidence>
<dbReference type="PANTHER" id="PTHR23033">
    <property type="entry name" value="BETA1,3-GALACTOSYLTRANSFERASE"/>
    <property type="match status" value="1"/>
</dbReference>
<evidence type="ECO:0000256" key="9">
    <source>
        <dbReference type="ARBA" id="ARBA00022968"/>
    </source>
</evidence>
<dbReference type="GO" id="GO:0000166">
    <property type="term" value="F:nucleotide binding"/>
    <property type="evidence" value="ECO:0007669"/>
    <property type="project" value="UniProtKB-KW"/>
</dbReference>
<evidence type="ECO:0000256" key="11">
    <source>
        <dbReference type="ARBA" id="ARBA00023136"/>
    </source>
</evidence>
<protein>
    <recommendedName>
        <fullName evidence="4">N-acetylgalactosaminide beta-1,3-galactosyltransferase</fullName>
        <ecNumber evidence="4">2.4.1.122</ecNumber>
    </recommendedName>
</protein>
<reference evidence="13 14" key="1">
    <citation type="submission" date="2015-01" db="EMBL/GenBank/DDBJ databases">
        <title>The Genome Sequence of Exophiala oligosperma CBS72588.</title>
        <authorList>
            <consortium name="The Broad Institute Genomics Platform"/>
            <person name="Cuomo C."/>
            <person name="de Hoog S."/>
            <person name="Gorbushina A."/>
            <person name="Stielow B."/>
            <person name="Teixiera M."/>
            <person name="Abouelleil A."/>
            <person name="Chapman S.B."/>
            <person name="Priest M."/>
            <person name="Young S.K."/>
            <person name="Wortman J."/>
            <person name="Nusbaum C."/>
            <person name="Birren B."/>
        </authorList>
    </citation>
    <scope>NUCLEOTIDE SEQUENCE [LARGE SCALE GENOMIC DNA]</scope>
    <source>
        <strain evidence="13 14">CBS 72588</strain>
    </source>
</reference>
<organism evidence="13 14">
    <name type="scientific">Exophiala oligosperma</name>
    <dbReference type="NCBI Taxonomy" id="215243"/>
    <lineage>
        <taxon>Eukaryota</taxon>
        <taxon>Fungi</taxon>
        <taxon>Dikarya</taxon>
        <taxon>Ascomycota</taxon>
        <taxon>Pezizomycotina</taxon>
        <taxon>Eurotiomycetes</taxon>
        <taxon>Chaetothyriomycetidae</taxon>
        <taxon>Chaetothyriales</taxon>
        <taxon>Herpotrichiellaceae</taxon>
        <taxon>Exophiala</taxon>
    </lineage>
</organism>
<dbReference type="GO" id="GO:0016020">
    <property type="term" value="C:membrane"/>
    <property type="evidence" value="ECO:0007669"/>
    <property type="project" value="UniProtKB-SubCell"/>
</dbReference>
<keyword evidence="10" id="KW-1133">Transmembrane helix</keyword>
<accession>A0A0D2B4A0</accession>
<dbReference type="Gene3D" id="3.90.550.50">
    <property type="match status" value="1"/>
</dbReference>
<comment type="pathway">
    <text evidence="2">Protein modification; protein glycosylation.</text>
</comment>
<dbReference type="OrthoDB" id="414175at2759"/>
<proteinExistence type="inferred from homology"/>
<name>A0A0D2B4A0_9EURO</name>
<dbReference type="Pfam" id="PF02434">
    <property type="entry name" value="Fringe"/>
    <property type="match status" value="1"/>
</dbReference>
<dbReference type="STRING" id="215243.A0A0D2B4A0"/>